<reference evidence="11" key="1">
    <citation type="submission" date="2020-01" db="EMBL/GenBank/DDBJ databases">
        <title>Sphingomonas sp. strain CSW-10.</title>
        <authorList>
            <person name="Chen W.-M."/>
        </authorList>
    </citation>
    <scope>NUCLEOTIDE SEQUENCE [LARGE SCALE GENOMIC DNA]</scope>
    <source>
        <strain evidence="11">NST-5</strain>
    </source>
</reference>
<dbReference type="InterPro" id="IPR048454">
    <property type="entry name" value="YetF_N"/>
</dbReference>
<evidence type="ECO:0000313" key="11">
    <source>
        <dbReference type="Proteomes" id="UP000798602"/>
    </source>
</evidence>
<proteinExistence type="inferred from homology"/>
<sequence length="171" mass="19405">MQNLFFESWENIFRIVICSAIGYLALFLFIRISGKRTLSKFSAFDFVVSVSLGSTLSWMILDQVRILEGGIALIVIIVLQYLLAFISQKSKSLERLINSSPTLLFYDGKFLKHKLKTEFITQEEIIAEVRKNGIEDLNEVRAIILEIDGNISIIKKSEKVGRSTLVKIANT</sequence>
<evidence type="ECO:0000256" key="5">
    <source>
        <dbReference type="ARBA" id="ARBA00022989"/>
    </source>
</evidence>
<name>A0ABW9Z569_9FLAO</name>
<dbReference type="Gene3D" id="3.30.240.20">
    <property type="entry name" value="bsu07140 like domains"/>
    <property type="match status" value="1"/>
</dbReference>
<evidence type="ECO:0000313" key="10">
    <source>
        <dbReference type="EMBL" id="NBL63985.1"/>
    </source>
</evidence>
<evidence type="ECO:0000256" key="6">
    <source>
        <dbReference type="ARBA" id="ARBA00023136"/>
    </source>
</evidence>
<dbReference type="InterPro" id="IPR007353">
    <property type="entry name" value="DUF421"/>
</dbReference>
<feature type="transmembrane region" description="Helical" evidence="7">
    <location>
        <begin position="12"/>
        <end position="30"/>
    </location>
</feature>
<gene>
    <name evidence="10" type="ORF">GV828_02090</name>
</gene>
<dbReference type="InterPro" id="IPR023090">
    <property type="entry name" value="UPF0702_alpha/beta_dom_sf"/>
</dbReference>
<comment type="similarity">
    <text evidence="2">Belongs to the UPF0702 family.</text>
</comment>
<protein>
    <submittedName>
        <fullName evidence="10">DUF421 domain-containing protein</fullName>
    </submittedName>
</protein>
<keyword evidence="11" id="KW-1185">Reference proteome</keyword>
<dbReference type="RefSeq" id="WP_166535812.1">
    <property type="nucleotide sequence ID" value="NZ_JAABLM010000002.1"/>
</dbReference>
<dbReference type="Pfam" id="PF04239">
    <property type="entry name" value="DUF421"/>
    <property type="match status" value="1"/>
</dbReference>
<keyword evidence="3" id="KW-1003">Cell membrane</keyword>
<keyword evidence="6 7" id="KW-0472">Membrane</keyword>
<evidence type="ECO:0000256" key="3">
    <source>
        <dbReference type="ARBA" id="ARBA00022475"/>
    </source>
</evidence>
<dbReference type="PANTHER" id="PTHR34582">
    <property type="entry name" value="UPF0702 TRANSMEMBRANE PROTEIN YCAP"/>
    <property type="match status" value="1"/>
</dbReference>
<comment type="caution">
    <text evidence="10">The sequence shown here is derived from an EMBL/GenBank/DDBJ whole genome shotgun (WGS) entry which is preliminary data.</text>
</comment>
<dbReference type="PANTHER" id="PTHR34582:SF6">
    <property type="entry name" value="UPF0702 TRANSMEMBRANE PROTEIN YCAP"/>
    <property type="match status" value="1"/>
</dbReference>
<dbReference type="EMBL" id="JAABLM010000002">
    <property type="protein sequence ID" value="NBL63985.1"/>
    <property type="molecule type" value="Genomic_DNA"/>
</dbReference>
<keyword evidence="4 7" id="KW-0812">Transmembrane</keyword>
<evidence type="ECO:0000259" key="8">
    <source>
        <dbReference type="Pfam" id="PF04239"/>
    </source>
</evidence>
<evidence type="ECO:0000259" key="9">
    <source>
        <dbReference type="Pfam" id="PF20730"/>
    </source>
</evidence>
<feature type="transmembrane region" description="Helical" evidence="7">
    <location>
        <begin position="66"/>
        <end position="86"/>
    </location>
</feature>
<evidence type="ECO:0000256" key="2">
    <source>
        <dbReference type="ARBA" id="ARBA00006448"/>
    </source>
</evidence>
<feature type="domain" description="YetF C-terminal" evidence="8">
    <location>
        <begin position="88"/>
        <end position="159"/>
    </location>
</feature>
<evidence type="ECO:0000256" key="4">
    <source>
        <dbReference type="ARBA" id="ARBA00022692"/>
    </source>
</evidence>
<evidence type="ECO:0000256" key="7">
    <source>
        <dbReference type="SAM" id="Phobius"/>
    </source>
</evidence>
<organism evidence="10 11">
    <name type="scientific">Flavobacterium ichthyis</name>
    <dbReference type="NCBI Taxonomy" id="2698827"/>
    <lineage>
        <taxon>Bacteria</taxon>
        <taxon>Pseudomonadati</taxon>
        <taxon>Bacteroidota</taxon>
        <taxon>Flavobacteriia</taxon>
        <taxon>Flavobacteriales</taxon>
        <taxon>Flavobacteriaceae</taxon>
        <taxon>Flavobacterium</taxon>
    </lineage>
</organism>
<evidence type="ECO:0000256" key="1">
    <source>
        <dbReference type="ARBA" id="ARBA00004651"/>
    </source>
</evidence>
<accession>A0ABW9Z569</accession>
<keyword evidence="5 7" id="KW-1133">Transmembrane helix</keyword>
<dbReference type="Pfam" id="PF20730">
    <property type="entry name" value="YetF_N"/>
    <property type="match status" value="1"/>
</dbReference>
<dbReference type="Proteomes" id="UP000798602">
    <property type="component" value="Unassembled WGS sequence"/>
</dbReference>
<feature type="domain" description="YetF-like N-terminal transmembrane" evidence="9">
    <location>
        <begin position="19"/>
        <end position="86"/>
    </location>
</feature>
<comment type="subcellular location">
    <subcellularLocation>
        <location evidence="1">Cell membrane</location>
        <topology evidence="1">Multi-pass membrane protein</topology>
    </subcellularLocation>
</comment>